<reference evidence="2 3" key="1">
    <citation type="journal article" date="2024" name="Nat. Commun.">
        <title>Phylogenomics reveals the evolutionary origins of lichenization in chlorophyte algae.</title>
        <authorList>
            <person name="Puginier C."/>
            <person name="Libourel C."/>
            <person name="Otte J."/>
            <person name="Skaloud P."/>
            <person name="Haon M."/>
            <person name="Grisel S."/>
            <person name="Petersen M."/>
            <person name="Berrin J.G."/>
            <person name="Delaux P.M."/>
            <person name="Dal Grande F."/>
            <person name="Keller J."/>
        </authorList>
    </citation>
    <scope>NUCLEOTIDE SEQUENCE [LARGE SCALE GENOMIC DNA]</scope>
    <source>
        <strain evidence="2 3">SAG 2145</strain>
    </source>
</reference>
<gene>
    <name evidence="2" type="ORF">WJX74_004371</name>
</gene>
<proteinExistence type="predicted"/>
<accession>A0AAW1QIH6</accession>
<protein>
    <submittedName>
        <fullName evidence="2">Uncharacterized protein</fullName>
    </submittedName>
</protein>
<dbReference type="PANTHER" id="PTHR36064">
    <property type="entry name" value="EMBRYO DEFECTIVE 2735"/>
    <property type="match status" value="1"/>
</dbReference>
<feature type="compositionally biased region" description="Low complexity" evidence="1">
    <location>
        <begin position="129"/>
        <end position="138"/>
    </location>
</feature>
<feature type="region of interest" description="Disordered" evidence="1">
    <location>
        <begin position="56"/>
        <end position="78"/>
    </location>
</feature>
<dbReference type="AlphaFoldDB" id="A0AAW1QIH6"/>
<sequence>MSAHKSWRRLVRYVQQDLREIFVPTSLPDPPEYKEPRKLSWRERFEVVQAATQDYAASWQKAEPEAPERQEPQAPIKEELAAVARGGAKTIQPYLQQLYQTRASAYRDAVQEFVKGYREGIDANEQEEQQQQQQQQVQSPASQLQHPHVESADQSTR</sequence>
<feature type="region of interest" description="Disordered" evidence="1">
    <location>
        <begin position="118"/>
        <end position="157"/>
    </location>
</feature>
<dbReference type="EMBL" id="JALJOS010000039">
    <property type="protein sequence ID" value="KAK9821259.1"/>
    <property type="molecule type" value="Genomic_DNA"/>
</dbReference>
<feature type="compositionally biased region" description="Basic and acidic residues" evidence="1">
    <location>
        <begin position="62"/>
        <end position="78"/>
    </location>
</feature>
<comment type="caution">
    <text evidence="2">The sequence shown here is derived from an EMBL/GenBank/DDBJ whole genome shotgun (WGS) entry which is preliminary data.</text>
</comment>
<name>A0AAW1QIH6_9CHLO</name>
<organism evidence="2 3">
    <name type="scientific">Apatococcus lobatus</name>
    <dbReference type="NCBI Taxonomy" id="904363"/>
    <lineage>
        <taxon>Eukaryota</taxon>
        <taxon>Viridiplantae</taxon>
        <taxon>Chlorophyta</taxon>
        <taxon>core chlorophytes</taxon>
        <taxon>Trebouxiophyceae</taxon>
        <taxon>Chlorellales</taxon>
        <taxon>Chlorellaceae</taxon>
        <taxon>Apatococcus</taxon>
    </lineage>
</organism>
<dbReference type="Proteomes" id="UP001438707">
    <property type="component" value="Unassembled WGS sequence"/>
</dbReference>
<keyword evidence="3" id="KW-1185">Reference proteome</keyword>
<evidence type="ECO:0000256" key="1">
    <source>
        <dbReference type="SAM" id="MobiDB-lite"/>
    </source>
</evidence>
<evidence type="ECO:0000313" key="2">
    <source>
        <dbReference type="EMBL" id="KAK9821259.1"/>
    </source>
</evidence>
<feature type="compositionally biased region" description="Basic and acidic residues" evidence="1">
    <location>
        <begin position="147"/>
        <end position="157"/>
    </location>
</feature>
<evidence type="ECO:0000313" key="3">
    <source>
        <dbReference type="Proteomes" id="UP001438707"/>
    </source>
</evidence>